<protein>
    <submittedName>
        <fullName evidence="7">CDP-glycerol glycerophosphotransferase family protein</fullName>
    </submittedName>
</protein>
<keyword evidence="5" id="KW-0777">Teichoic acid biosynthesis</keyword>
<evidence type="ECO:0000256" key="6">
    <source>
        <dbReference type="ARBA" id="ARBA00023136"/>
    </source>
</evidence>
<sequence length="374" mass="43732">MSIKYTILKWYKQIVNSYYQLITLFSPIRKEKVVFFLYRGSKLEGNLQMVFEELKKQFPSKEIYIQTSAKKVGLTILKDLWLIRDAETILIDDYFLAGYLVTPRKGTHIIQLWHATGAFKKFGLSTRNTQFGPSEKYLEILPIHQHYTAAYVSTDISAKYFSEAFGMSHTQIFAMGSPRAEQLMCHVAPPPVKFSHQKKNMTKILIAPTYRAGKVHQESLLRWTDEVQEIVKQLPKNTLLIIVLHPYENTRDWTPLMNHPQIYVDLQSSANAWMPHVDAFITDYSSAIFEFALFEKPLAHYIPDLEEYTKNRGFYRPIKEITDGDLLHSRKQLIEWINQRHQHEHLNTKRMVRENIGVVSGVTEKIVQHIFEPK</sequence>
<keyword evidence="3" id="KW-1003">Cell membrane</keyword>
<organism evidence="7 8">
    <name type="scientific">Kurthia gibsonii</name>
    <dbReference type="NCBI Taxonomy" id="33946"/>
    <lineage>
        <taxon>Bacteria</taxon>
        <taxon>Bacillati</taxon>
        <taxon>Bacillota</taxon>
        <taxon>Bacilli</taxon>
        <taxon>Bacillales</taxon>
        <taxon>Caryophanaceae</taxon>
        <taxon>Kurthia</taxon>
    </lineage>
</organism>
<comment type="caution">
    <text evidence="7">The sequence shown here is derived from an EMBL/GenBank/DDBJ whole genome shotgun (WGS) entry which is preliminary data.</text>
</comment>
<accession>A0ABU9LIC5</accession>
<dbReference type="Proteomes" id="UP001398420">
    <property type="component" value="Unassembled WGS sequence"/>
</dbReference>
<comment type="similarity">
    <text evidence="2">Belongs to the CDP-glycerol glycerophosphotransferase family.</text>
</comment>
<dbReference type="InterPro" id="IPR043148">
    <property type="entry name" value="TagF_C"/>
</dbReference>
<proteinExistence type="inferred from homology"/>
<dbReference type="InterPro" id="IPR007554">
    <property type="entry name" value="Glycerophosphate_synth"/>
</dbReference>
<evidence type="ECO:0000313" key="8">
    <source>
        <dbReference type="Proteomes" id="UP001398420"/>
    </source>
</evidence>
<gene>
    <name evidence="7" type="ORF">AAF454_04250</name>
</gene>
<dbReference type="SUPFAM" id="SSF53756">
    <property type="entry name" value="UDP-Glycosyltransferase/glycogen phosphorylase"/>
    <property type="match status" value="1"/>
</dbReference>
<evidence type="ECO:0000313" key="7">
    <source>
        <dbReference type="EMBL" id="MEL5987618.1"/>
    </source>
</evidence>
<keyword evidence="4" id="KW-0808">Transferase</keyword>
<evidence type="ECO:0000256" key="3">
    <source>
        <dbReference type="ARBA" id="ARBA00022475"/>
    </source>
</evidence>
<dbReference type="RefSeq" id="WP_342302698.1">
    <property type="nucleotide sequence ID" value="NZ_JBCEWA010000003.1"/>
</dbReference>
<keyword evidence="6" id="KW-0472">Membrane</keyword>
<evidence type="ECO:0000256" key="4">
    <source>
        <dbReference type="ARBA" id="ARBA00022679"/>
    </source>
</evidence>
<keyword evidence="8" id="KW-1185">Reference proteome</keyword>
<comment type="subcellular location">
    <subcellularLocation>
        <location evidence="1">Cell membrane</location>
        <topology evidence="1">Peripheral membrane protein</topology>
    </subcellularLocation>
</comment>
<dbReference type="InterPro" id="IPR043149">
    <property type="entry name" value="TagF_N"/>
</dbReference>
<dbReference type="InterPro" id="IPR051612">
    <property type="entry name" value="Teichoic_Acid_Biosynth"/>
</dbReference>
<dbReference type="Gene3D" id="3.40.50.12580">
    <property type="match status" value="1"/>
</dbReference>
<dbReference type="PANTHER" id="PTHR37316">
    <property type="entry name" value="TEICHOIC ACID GLYCEROL-PHOSPHATE PRIMASE"/>
    <property type="match status" value="1"/>
</dbReference>
<evidence type="ECO:0000256" key="5">
    <source>
        <dbReference type="ARBA" id="ARBA00022944"/>
    </source>
</evidence>
<dbReference type="PANTHER" id="PTHR37316:SF2">
    <property type="entry name" value="TEICHOIC ACID RIBITOL-PHOSPHATE POLYMERASE TARK"/>
    <property type="match status" value="1"/>
</dbReference>
<evidence type="ECO:0000256" key="1">
    <source>
        <dbReference type="ARBA" id="ARBA00004202"/>
    </source>
</evidence>
<name>A0ABU9LIC5_9BACL</name>
<dbReference type="Pfam" id="PF04464">
    <property type="entry name" value="Glyphos_transf"/>
    <property type="match status" value="1"/>
</dbReference>
<dbReference type="EMBL" id="JBCEWA010000003">
    <property type="protein sequence ID" value="MEL5987618.1"/>
    <property type="molecule type" value="Genomic_DNA"/>
</dbReference>
<evidence type="ECO:0000256" key="2">
    <source>
        <dbReference type="ARBA" id="ARBA00010488"/>
    </source>
</evidence>
<dbReference type="Gene3D" id="3.40.50.11820">
    <property type="match status" value="1"/>
</dbReference>
<reference evidence="7 8" key="1">
    <citation type="submission" date="2024-04" db="EMBL/GenBank/DDBJ databases">
        <authorList>
            <person name="Wu Y.S."/>
            <person name="Zhang L."/>
        </authorList>
    </citation>
    <scope>NUCLEOTIDE SEQUENCE [LARGE SCALE GENOMIC DNA]</scope>
    <source>
        <strain evidence="7 8">KG-01</strain>
    </source>
</reference>